<accession>A0A6J7VLB8</accession>
<evidence type="ECO:0000313" key="4">
    <source>
        <dbReference type="EMBL" id="CAB4845243.1"/>
    </source>
</evidence>
<evidence type="ECO:0000313" key="2">
    <source>
        <dbReference type="EMBL" id="CAB4678835.1"/>
    </source>
</evidence>
<dbReference type="EMBL" id="CAEZXN010000006">
    <property type="protein sequence ID" value="CAB4688765.1"/>
    <property type="molecule type" value="Genomic_DNA"/>
</dbReference>
<dbReference type="AlphaFoldDB" id="A0A6J7VLB8"/>
<feature type="transmembrane region" description="Helical" evidence="1">
    <location>
        <begin position="12"/>
        <end position="32"/>
    </location>
</feature>
<evidence type="ECO:0000313" key="3">
    <source>
        <dbReference type="EMBL" id="CAB4688765.1"/>
    </source>
</evidence>
<organism evidence="5">
    <name type="scientific">freshwater metagenome</name>
    <dbReference type="NCBI Taxonomy" id="449393"/>
    <lineage>
        <taxon>unclassified sequences</taxon>
        <taxon>metagenomes</taxon>
        <taxon>ecological metagenomes</taxon>
    </lineage>
</organism>
<protein>
    <submittedName>
        <fullName evidence="5">Unannotated protein</fullName>
    </submittedName>
</protein>
<keyword evidence="1" id="KW-1133">Transmembrane helix</keyword>
<evidence type="ECO:0000313" key="5">
    <source>
        <dbReference type="EMBL" id="CAB5078152.1"/>
    </source>
</evidence>
<sequence length="96" mass="10352">MSPKISTNASLQLRILYGLPLAISLFAIVYSFSSGKLLVAVLAIVVAVAIIFAEIFFERRLSRVDEAKREANTIAGMLIGSGLMSLTVGLLIVLRK</sequence>
<feature type="transmembrane region" description="Helical" evidence="1">
    <location>
        <begin position="77"/>
        <end position="94"/>
    </location>
</feature>
<evidence type="ECO:0000256" key="1">
    <source>
        <dbReference type="SAM" id="Phobius"/>
    </source>
</evidence>
<reference evidence="5" key="1">
    <citation type="submission" date="2020-05" db="EMBL/GenBank/DDBJ databases">
        <authorList>
            <person name="Chiriac C."/>
            <person name="Salcher M."/>
            <person name="Ghai R."/>
            <person name="Kavagutti S V."/>
        </authorList>
    </citation>
    <scope>NUCLEOTIDE SEQUENCE</scope>
</reference>
<proteinExistence type="predicted"/>
<dbReference type="EMBL" id="CAFBRC010000150">
    <property type="protein sequence ID" value="CAB5078152.1"/>
    <property type="molecule type" value="Genomic_DNA"/>
</dbReference>
<feature type="transmembrane region" description="Helical" evidence="1">
    <location>
        <begin position="38"/>
        <end position="57"/>
    </location>
</feature>
<gene>
    <name evidence="2" type="ORF">UFOPK2342_00989</name>
    <name evidence="3" type="ORF">UFOPK2423_00422</name>
    <name evidence="4" type="ORF">UFOPK3266_01490</name>
    <name evidence="5" type="ORF">UFOPK4367_01513</name>
</gene>
<keyword evidence="1" id="KW-0812">Transmembrane</keyword>
<dbReference type="EMBL" id="CAFBAA010000051">
    <property type="protein sequence ID" value="CAB4845243.1"/>
    <property type="molecule type" value="Genomic_DNA"/>
</dbReference>
<name>A0A6J7VLB8_9ZZZZ</name>
<keyword evidence="1" id="KW-0472">Membrane</keyword>
<dbReference type="EMBL" id="CAEZXB010000017">
    <property type="protein sequence ID" value="CAB4678835.1"/>
    <property type="molecule type" value="Genomic_DNA"/>
</dbReference>